<feature type="transmembrane region" description="Helical" evidence="1">
    <location>
        <begin position="318"/>
        <end position="342"/>
    </location>
</feature>
<gene>
    <name evidence="2" type="ORF">BJ875DRAFT_424602</name>
</gene>
<keyword evidence="1" id="KW-0472">Membrane</keyword>
<feature type="transmembrane region" description="Helical" evidence="1">
    <location>
        <begin position="209"/>
        <end position="229"/>
    </location>
</feature>
<accession>A0A9P7YIA0</accession>
<dbReference type="EMBL" id="MU251475">
    <property type="protein sequence ID" value="KAG9234096.1"/>
    <property type="molecule type" value="Genomic_DNA"/>
</dbReference>
<comment type="caution">
    <text evidence="2">The sequence shown here is derived from an EMBL/GenBank/DDBJ whole genome shotgun (WGS) entry which is preliminary data.</text>
</comment>
<dbReference type="AlphaFoldDB" id="A0A9P7YIA0"/>
<sequence length="427" mass="47495">MPVVAEPRLSGYLNIVENIRRAWNETRTTSAAVSNLSTVGAQTSSSSSSDLLSSQWTNPSDVLSVLLIIGGDVVRKALAQTAEGFFTPVCFSFGWVAYSFTAILGIVGDGRLLPEPDYPVKVFNLQNGYVRENKNWIIGRLLRDNEMRMSKRHPLHGAALRISVYEAEKRAEKTLASAFDQLRQYGLAVMVLQLGVAAIPLGLYGEWGIFMITGAGTILAQVFALLPQWKAEKMPSRRKSKKNFALTSGNGSRDIMIVLGCGESLDLEELSGGETPRSTRLWDKFKLLSKKIMENGKQKQHSDGSLARKTLTYNGIPFGFWITIIVCSVQCLFWIALLISVAGLRSHTWYLLLVGGIGMFQNAMVAAISRDPKDRNLPLLLVDTIVSRELMDGLMDLEITYEDFGRNLVGEFFPGELRKEEQDWFKL</sequence>
<feature type="transmembrane region" description="Helical" evidence="1">
    <location>
        <begin position="348"/>
        <end position="368"/>
    </location>
</feature>
<proteinExistence type="predicted"/>
<organism evidence="2 3">
    <name type="scientific">Amylocarpus encephaloides</name>
    <dbReference type="NCBI Taxonomy" id="45428"/>
    <lineage>
        <taxon>Eukaryota</taxon>
        <taxon>Fungi</taxon>
        <taxon>Dikarya</taxon>
        <taxon>Ascomycota</taxon>
        <taxon>Pezizomycotina</taxon>
        <taxon>Leotiomycetes</taxon>
        <taxon>Helotiales</taxon>
        <taxon>Helotiales incertae sedis</taxon>
        <taxon>Amylocarpus</taxon>
    </lineage>
</organism>
<keyword evidence="1" id="KW-1133">Transmembrane helix</keyword>
<dbReference type="OrthoDB" id="1937642at2759"/>
<protein>
    <submittedName>
        <fullName evidence="2">Uncharacterized protein</fullName>
    </submittedName>
</protein>
<dbReference type="Proteomes" id="UP000824998">
    <property type="component" value="Unassembled WGS sequence"/>
</dbReference>
<keyword evidence="3" id="KW-1185">Reference proteome</keyword>
<evidence type="ECO:0000313" key="2">
    <source>
        <dbReference type="EMBL" id="KAG9234096.1"/>
    </source>
</evidence>
<reference evidence="2" key="1">
    <citation type="journal article" date="2021" name="IMA Fungus">
        <title>Genomic characterization of three marine fungi, including Emericellopsis atlantica sp. nov. with signatures of a generalist lifestyle and marine biomass degradation.</title>
        <authorList>
            <person name="Hagestad O.C."/>
            <person name="Hou L."/>
            <person name="Andersen J.H."/>
            <person name="Hansen E.H."/>
            <person name="Altermark B."/>
            <person name="Li C."/>
            <person name="Kuhnert E."/>
            <person name="Cox R.J."/>
            <person name="Crous P.W."/>
            <person name="Spatafora J.W."/>
            <person name="Lail K."/>
            <person name="Amirebrahimi M."/>
            <person name="Lipzen A."/>
            <person name="Pangilinan J."/>
            <person name="Andreopoulos W."/>
            <person name="Hayes R.D."/>
            <person name="Ng V."/>
            <person name="Grigoriev I.V."/>
            <person name="Jackson S.A."/>
            <person name="Sutton T.D.S."/>
            <person name="Dobson A.D.W."/>
            <person name="Rama T."/>
        </authorList>
    </citation>
    <scope>NUCLEOTIDE SEQUENCE</scope>
    <source>
        <strain evidence="2">TRa018bII</strain>
    </source>
</reference>
<evidence type="ECO:0000313" key="3">
    <source>
        <dbReference type="Proteomes" id="UP000824998"/>
    </source>
</evidence>
<evidence type="ECO:0000256" key="1">
    <source>
        <dbReference type="SAM" id="Phobius"/>
    </source>
</evidence>
<keyword evidence="1" id="KW-0812">Transmembrane</keyword>
<feature type="non-terminal residue" evidence="2">
    <location>
        <position position="427"/>
    </location>
</feature>
<name>A0A9P7YIA0_9HELO</name>